<accession>A0A482PNQ2</accession>
<dbReference type="EC" id="1.13.11.57" evidence="3"/>
<dbReference type="InterPro" id="IPR034939">
    <property type="entry name" value="Gallate_Doxase_N"/>
</dbReference>
<dbReference type="InterPro" id="IPR036622">
    <property type="entry name" value="LigA_sf"/>
</dbReference>
<dbReference type="GO" id="GO:0008198">
    <property type="term" value="F:ferrous iron binding"/>
    <property type="evidence" value="ECO:0007669"/>
    <property type="project" value="InterPro"/>
</dbReference>
<proteinExistence type="predicted"/>
<dbReference type="CDD" id="cd07950">
    <property type="entry name" value="Gallate_Doxase_N"/>
    <property type="match status" value="1"/>
</dbReference>
<keyword evidence="3" id="KW-0560">Oxidoreductase</keyword>
<dbReference type="InterPro" id="IPR011986">
    <property type="entry name" value="Xdiol_dOase_LigA"/>
</dbReference>
<feature type="domain" description="Extradiol ring-cleavage dioxygenase LigAB LigA subunit" evidence="2">
    <location>
        <begin position="323"/>
        <end position="409"/>
    </location>
</feature>
<feature type="domain" description="Extradiol ring-cleavage dioxygenase class III enzyme subunit B" evidence="1">
    <location>
        <begin position="8"/>
        <end position="267"/>
    </location>
</feature>
<dbReference type="GO" id="GO:0036238">
    <property type="term" value="F:gallate dioxygenase activity"/>
    <property type="evidence" value="ECO:0007669"/>
    <property type="project" value="UniProtKB-EC"/>
</dbReference>
<evidence type="ECO:0000259" key="2">
    <source>
        <dbReference type="Pfam" id="PF07746"/>
    </source>
</evidence>
<dbReference type="SUPFAM" id="SSF48076">
    <property type="entry name" value="LigA subunit of an aromatic-ring-opening dioxygenase LigAB"/>
    <property type="match status" value="1"/>
</dbReference>
<gene>
    <name evidence="3" type="ORF">E2R62_12395</name>
</gene>
<dbReference type="OMA" id="DPVWAPI"/>
<evidence type="ECO:0000259" key="1">
    <source>
        <dbReference type="Pfam" id="PF02900"/>
    </source>
</evidence>
<dbReference type="Gene3D" id="3.40.830.10">
    <property type="entry name" value="LigB-like"/>
    <property type="match status" value="1"/>
</dbReference>
<dbReference type="Pfam" id="PF07746">
    <property type="entry name" value="LigA"/>
    <property type="match status" value="1"/>
</dbReference>
<organism evidence="3">
    <name type="scientific">Citrobacter rodentium</name>
    <dbReference type="NCBI Taxonomy" id="67825"/>
    <lineage>
        <taxon>Bacteria</taxon>
        <taxon>Pseudomonadati</taxon>
        <taxon>Pseudomonadota</taxon>
        <taxon>Gammaproteobacteria</taxon>
        <taxon>Enterobacterales</taxon>
        <taxon>Enterobacteriaceae</taxon>
        <taxon>Citrobacter</taxon>
    </lineage>
</organism>
<dbReference type="RefSeq" id="WP_012907274.1">
    <property type="nucleotide sequence ID" value="NZ_CAJTBI010000053.1"/>
</dbReference>
<keyword evidence="3" id="KW-0223">Dioxygenase</keyword>
<dbReference type="SUPFAM" id="SSF53213">
    <property type="entry name" value="LigB-like"/>
    <property type="match status" value="1"/>
</dbReference>
<name>A0A482PNQ2_CITRO</name>
<dbReference type="NCBIfam" id="NF009904">
    <property type="entry name" value="PRK13367.1"/>
    <property type="match status" value="1"/>
</dbReference>
<evidence type="ECO:0000313" key="3">
    <source>
        <dbReference type="EMBL" id="QBY29582.1"/>
    </source>
</evidence>
<dbReference type="EMBL" id="CP038008">
    <property type="protein sequence ID" value="QBY29582.1"/>
    <property type="molecule type" value="Genomic_DNA"/>
</dbReference>
<sequence length="420" mass="47324">MARILGGIAVSHTPTIGFAVDHHKQQDPAWSPIFQSFEPLRRWLDEKKPDALVYIFNDHVTAFFFDHYSAFTLGIDNEYDVADEGGGPRDLPPVKGDAALSRHIGASLMADEFDMSFFMNKKLDHGLFSPLSALLPWQQEAGWPTRVIPLQIGVLQFPIPSAKRCYKLGQALRRAIESYPEDIGVAIVATGGLSHQVHGERCGFNNTDWDAQFIDMLVNDPQKLTEMTISEYATLGGMEGAEIIMWLVMRGALSANVSETWRDYYLPSMTGIATLILENNARIPPVDTLSRHRQHMAQQLDGVEKLPGTYPFTHERSLNGLRLNSFLHKLTQPSWRERFLSSPQALYDEAGLSEEEQRLLNERDWRGLIHYGASFFLLEKMGAVVGVSNLHIYAAMRGQTLEEFQQTRNQQVTYSVAGTR</sequence>
<dbReference type="AlphaFoldDB" id="A0A482PNQ2"/>
<protein>
    <submittedName>
        <fullName evidence="3">Gallate dioxygenase</fullName>
        <ecNumber evidence="3">1.13.11.57</ecNumber>
    </submittedName>
</protein>
<dbReference type="Pfam" id="PF02900">
    <property type="entry name" value="LigB"/>
    <property type="match status" value="1"/>
</dbReference>
<dbReference type="CDD" id="cd07923">
    <property type="entry name" value="Gallate_dioxygenase_C"/>
    <property type="match status" value="1"/>
</dbReference>
<dbReference type="InterPro" id="IPR004183">
    <property type="entry name" value="Xdiol_dOase_suB"/>
</dbReference>
<dbReference type="Gene3D" id="1.10.700.10">
    <property type="entry name" value="Dioxygenase LigAB, LigA subunit"/>
    <property type="match status" value="1"/>
</dbReference>
<dbReference type="NCBIfam" id="NF009902">
    <property type="entry name" value="PRK13365.1"/>
    <property type="match status" value="1"/>
</dbReference>
<dbReference type="InterPro" id="IPR034940">
    <property type="entry name" value="Gallate_dioxygenase_C"/>
</dbReference>
<reference evidence="3" key="1">
    <citation type="submission" date="2019-03" db="EMBL/GenBank/DDBJ databases">
        <title>Complete genome sequence of enteropathogenic Citrobacter rodentium strain DBS100.</title>
        <authorList>
            <person name="Popov G."/>
            <person name="Fiebig A."/>
            <person name="Shideler S."/>
            <person name="Coombes B."/>
            <person name="Savchenko A."/>
        </authorList>
    </citation>
    <scope>NUCLEOTIDE SEQUENCE</scope>
    <source>
        <strain evidence="3">DBS100</strain>
    </source>
</reference>